<gene>
    <name evidence="2" type="ORF">CH367_16265</name>
</gene>
<comment type="caution">
    <text evidence="2">The sequence shown here is derived from an EMBL/GenBank/DDBJ whole genome shotgun (WGS) entry which is preliminary data.</text>
</comment>
<keyword evidence="1" id="KW-1133">Transmembrane helix</keyword>
<dbReference type="InterPro" id="IPR036188">
    <property type="entry name" value="FAD/NAD-bd_sf"/>
</dbReference>
<name>A0ABX4NHX1_9LEPT</name>
<dbReference type="Gene3D" id="1.10.405.20">
    <property type="match status" value="1"/>
</dbReference>
<dbReference type="InterPro" id="IPR050464">
    <property type="entry name" value="Zeta_carotene_desat/Oxidored"/>
</dbReference>
<dbReference type="Pfam" id="PF13450">
    <property type="entry name" value="NAD_binding_8"/>
    <property type="match status" value="1"/>
</dbReference>
<evidence type="ECO:0000313" key="3">
    <source>
        <dbReference type="Proteomes" id="UP000231879"/>
    </source>
</evidence>
<keyword evidence="3" id="KW-1185">Reference proteome</keyword>
<protein>
    <submittedName>
        <fullName evidence="2">Amino oxidase</fullName>
    </submittedName>
</protein>
<sequence>MNENQESISRRSFLAIMGLCFSALAGGIWFLKFRQKISGKILGPNHELGHRIRQNIKSDPSANVQLPVSEKVNTLILGAGVSGLSAGYYLHKSGFEEFKIIELENDSGGNSRSGKNSIGSYPWGAHYLPQPGEEAVLVRKFLEENRIIIGKDKNGKPIYDEKYLCFDPEERIFYQGRWNEGLYPTGTPGSPSANEEENFKKLIRSWGSKIGRDGRKAFSIPIDLSSRDSEILKLDKITFFEYIKEQGFQTKELFWFLDYSVRDDFGGSMDTISAWIGLHYFCSRPVDEHGEDLTLLTWPEGNGFLVEKLRTPIRNKIITETLVEKVKRSDSKQARFEVRVYDSKLKEQKIILCDSIVYALPSFTRKYVLDEKSGVTDGLVYSPWITANLSVDRVPTGKGIPPCWDNVIYQSPSLGYIVSTHQDLRASREESVLTYYRAFGEKDTVNVRKTMMRTSWSDWKESILSDLKKAHPDIEKRVQSLEVMTYAHAMIRPVPNLIWGGQREKLSLSYPNLHFAHSDLSGISIFEEALVRGYNAANKILGEQKI</sequence>
<accession>A0ABX4NHX1</accession>
<dbReference type="Gene3D" id="3.50.50.60">
    <property type="entry name" value="FAD/NAD(P)-binding domain"/>
    <property type="match status" value="2"/>
</dbReference>
<evidence type="ECO:0000313" key="2">
    <source>
        <dbReference type="EMBL" id="PJZ56394.1"/>
    </source>
</evidence>
<reference evidence="2 3" key="1">
    <citation type="submission" date="2017-07" db="EMBL/GenBank/DDBJ databases">
        <title>Leptospira spp. isolated from tropical soils.</title>
        <authorList>
            <person name="Thibeaux R."/>
            <person name="Iraola G."/>
            <person name="Ferres I."/>
            <person name="Bierque E."/>
            <person name="Girault D."/>
            <person name="Soupe-Gilbert M.-E."/>
            <person name="Picardeau M."/>
            <person name="Goarant C."/>
        </authorList>
    </citation>
    <scope>NUCLEOTIDE SEQUENCE [LARGE SCALE GENOMIC DNA]</scope>
    <source>
        <strain evidence="2 3">FH4-C-A1</strain>
    </source>
</reference>
<dbReference type="PANTHER" id="PTHR42923">
    <property type="entry name" value="PROTOPORPHYRINOGEN OXIDASE"/>
    <property type="match status" value="1"/>
</dbReference>
<dbReference type="RefSeq" id="WP_100763551.1">
    <property type="nucleotide sequence ID" value="NZ_NPDS01000007.1"/>
</dbReference>
<proteinExistence type="predicted"/>
<organism evidence="2 3">
    <name type="scientific">Leptospira barantonii</name>
    <dbReference type="NCBI Taxonomy" id="2023184"/>
    <lineage>
        <taxon>Bacteria</taxon>
        <taxon>Pseudomonadati</taxon>
        <taxon>Spirochaetota</taxon>
        <taxon>Spirochaetia</taxon>
        <taxon>Leptospirales</taxon>
        <taxon>Leptospiraceae</taxon>
        <taxon>Leptospira</taxon>
    </lineage>
</organism>
<dbReference type="Gene3D" id="3.30.70.1990">
    <property type="match status" value="1"/>
</dbReference>
<dbReference type="PANTHER" id="PTHR42923:SF39">
    <property type="entry name" value="AMINO OXIDASE"/>
    <property type="match status" value="1"/>
</dbReference>
<feature type="transmembrane region" description="Helical" evidence="1">
    <location>
        <begin position="12"/>
        <end position="31"/>
    </location>
</feature>
<keyword evidence="1" id="KW-0812">Transmembrane</keyword>
<dbReference type="SUPFAM" id="SSF51905">
    <property type="entry name" value="FAD/NAD(P)-binding domain"/>
    <property type="match status" value="1"/>
</dbReference>
<dbReference type="EMBL" id="NPDS01000007">
    <property type="protein sequence ID" value="PJZ56394.1"/>
    <property type="molecule type" value="Genomic_DNA"/>
</dbReference>
<evidence type="ECO:0000256" key="1">
    <source>
        <dbReference type="SAM" id="Phobius"/>
    </source>
</evidence>
<dbReference type="Proteomes" id="UP000231879">
    <property type="component" value="Unassembled WGS sequence"/>
</dbReference>
<keyword evidence="1" id="KW-0472">Membrane</keyword>